<dbReference type="EMBL" id="MPRJ01000124">
    <property type="protein sequence ID" value="OOZ33872.1"/>
    <property type="molecule type" value="Genomic_DNA"/>
</dbReference>
<keyword evidence="1" id="KW-0472">Membrane</keyword>
<dbReference type="OrthoDB" id="9776552at2"/>
<name>A0A1T2KM48_9GAMM</name>
<protein>
    <submittedName>
        <fullName evidence="2">Uncharacterized protein</fullName>
    </submittedName>
</protein>
<feature type="transmembrane region" description="Helical" evidence="1">
    <location>
        <begin position="39"/>
        <end position="62"/>
    </location>
</feature>
<keyword evidence="3" id="KW-1185">Reference proteome</keyword>
<gene>
    <name evidence="2" type="ORF">BOW51_12435</name>
</gene>
<evidence type="ECO:0000313" key="3">
    <source>
        <dbReference type="Proteomes" id="UP000190896"/>
    </source>
</evidence>
<evidence type="ECO:0000313" key="2">
    <source>
        <dbReference type="EMBL" id="OOZ33872.1"/>
    </source>
</evidence>
<sequence>MLVNTPQGRVYQTYQPIMRSGWMLLSEVPEETLLSKVELIRNTTVVVFTFALIFVVLVAFYFSNSLVLPIKYITNSFKRLKGG</sequence>
<dbReference type="Proteomes" id="UP000190896">
    <property type="component" value="Unassembled WGS sequence"/>
</dbReference>
<dbReference type="Gene3D" id="6.10.340.10">
    <property type="match status" value="1"/>
</dbReference>
<accession>A0A1T2KM48</accession>
<reference evidence="2 3" key="1">
    <citation type="submission" date="2016-11" db="EMBL/GenBank/DDBJ databases">
        <title>Mixed transmission modes and dynamic genome evolution in an obligate animal-bacterial symbiosis.</title>
        <authorList>
            <person name="Russell S.L."/>
            <person name="Corbett-Detig R.B."/>
            <person name="Cavanaugh C.M."/>
        </authorList>
    </citation>
    <scope>NUCLEOTIDE SEQUENCE [LARGE SCALE GENOMIC DNA]</scope>
    <source>
        <strain evidence="2">Se-Cadez</strain>
    </source>
</reference>
<comment type="caution">
    <text evidence="2">The sequence shown here is derived from an EMBL/GenBank/DDBJ whole genome shotgun (WGS) entry which is preliminary data.</text>
</comment>
<dbReference type="RefSeq" id="WP_078488318.1">
    <property type="nucleotide sequence ID" value="NZ_MPRJ01000124.1"/>
</dbReference>
<evidence type="ECO:0000256" key="1">
    <source>
        <dbReference type="SAM" id="Phobius"/>
    </source>
</evidence>
<proteinExistence type="predicted"/>
<organism evidence="2 3">
    <name type="scientific">Solemya velesiana gill symbiont</name>
    <dbReference type="NCBI Taxonomy" id="1918948"/>
    <lineage>
        <taxon>Bacteria</taxon>
        <taxon>Pseudomonadati</taxon>
        <taxon>Pseudomonadota</taxon>
        <taxon>Gammaproteobacteria</taxon>
        <taxon>sulfur-oxidizing symbionts</taxon>
    </lineage>
</organism>
<keyword evidence="1" id="KW-1133">Transmembrane helix</keyword>
<keyword evidence="1" id="KW-0812">Transmembrane</keyword>
<dbReference type="AlphaFoldDB" id="A0A1T2KM48"/>